<reference evidence="1" key="1">
    <citation type="submission" date="2021-06" db="EMBL/GenBank/DDBJ databases">
        <authorList>
            <person name="Kallberg Y."/>
            <person name="Tangrot J."/>
            <person name="Rosling A."/>
        </authorList>
    </citation>
    <scope>NUCLEOTIDE SEQUENCE</scope>
    <source>
        <strain evidence="1">MA461A</strain>
    </source>
</reference>
<name>A0ACA9QF89_9GLOM</name>
<organism evidence="1 2">
    <name type="scientific">Racocetra persica</name>
    <dbReference type="NCBI Taxonomy" id="160502"/>
    <lineage>
        <taxon>Eukaryota</taxon>
        <taxon>Fungi</taxon>
        <taxon>Fungi incertae sedis</taxon>
        <taxon>Mucoromycota</taxon>
        <taxon>Glomeromycotina</taxon>
        <taxon>Glomeromycetes</taxon>
        <taxon>Diversisporales</taxon>
        <taxon>Gigasporaceae</taxon>
        <taxon>Racocetra</taxon>
    </lineage>
</organism>
<feature type="non-terminal residue" evidence="1">
    <location>
        <position position="135"/>
    </location>
</feature>
<dbReference type="EMBL" id="CAJVQC010031798">
    <property type="protein sequence ID" value="CAG8749472.1"/>
    <property type="molecule type" value="Genomic_DNA"/>
</dbReference>
<comment type="caution">
    <text evidence="1">The sequence shown here is derived from an EMBL/GenBank/DDBJ whole genome shotgun (WGS) entry which is preliminary data.</text>
</comment>
<dbReference type="Proteomes" id="UP000789920">
    <property type="component" value="Unassembled WGS sequence"/>
</dbReference>
<feature type="non-terminal residue" evidence="1">
    <location>
        <position position="1"/>
    </location>
</feature>
<accession>A0ACA9QF89</accession>
<keyword evidence="2" id="KW-1185">Reference proteome</keyword>
<protein>
    <submittedName>
        <fullName evidence="1">9937_t:CDS:1</fullName>
    </submittedName>
</protein>
<proteinExistence type="predicted"/>
<gene>
    <name evidence="1" type="ORF">RPERSI_LOCUS14029</name>
</gene>
<sequence>ESNIMHDLDITIDYSELEDLTFIVQGGFGEVYAGQWKKQRVAAKFVNREDPMRSKDFERELTHLRESKNCEEYIIQFLGLSQEEREIGMPMDYIKIYERCWIPDPSVRLEISNILNALKNLKKEPTCTAEDIQPT</sequence>
<evidence type="ECO:0000313" key="2">
    <source>
        <dbReference type="Proteomes" id="UP000789920"/>
    </source>
</evidence>
<evidence type="ECO:0000313" key="1">
    <source>
        <dbReference type="EMBL" id="CAG8749472.1"/>
    </source>
</evidence>